<dbReference type="PROSITE" id="PS50887">
    <property type="entry name" value="GGDEF"/>
    <property type="match status" value="1"/>
</dbReference>
<dbReference type="PANTHER" id="PTHR45138">
    <property type="entry name" value="REGULATORY COMPONENTS OF SENSORY TRANSDUCTION SYSTEM"/>
    <property type="match status" value="1"/>
</dbReference>
<keyword evidence="1" id="KW-0812">Transmembrane</keyword>
<accession>A0A0F8WL71</accession>
<protein>
    <recommendedName>
        <fullName evidence="2">GGDEF domain-containing protein</fullName>
    </recommendedName>
</protein>
<feature type="domain" description="GGDEF" evidence="2">
    <location>
        <begin position="135"/>
        <end position="232"/>
    </location>
</feature>
<keyword evidence="1" id="KW-1133">Transmembrane helix</keyword>
<evidence type="ECO:0000256" key="1">
    <source>
        <dbReference type="SAM" id="Phobius"/>
    </source>
</evidence>
<dbReference type="Pfam" id="PF00990">
    <property type="entry name" value="GGDEF"/>
    <property type="match status" value="1"/>
</dbReference>
<dbReference type="GO" id="GO:1902201">
    <property type="term" value="P:negative regulation of bacterial-type flagellum-dependent cell motility"/>
    <property type="evidence" value="ECO:0007669"/>
    <property type="project" value="TreeGrafter"/>
</dbReference>
<dbReference type="Gene3D" id="3.30.70.270">
    <property type="match status" value="1"/>
</dbReference>
<dbReference type="GO" id="GO:0043709">
    <property type="term" value="P:cell adhesion involved in single-species biofilm formation"/>
    <property type="evidence" value="ECO:0007669"/>
    <property type="project" value="TreeGrafter"/>
</dbReference>
<name>A0A0F8WL71_9ZZZZ</name>
<proteinExistence type="predicted"/>
<comment type="caution">
    <text evidence="3">The sequence shown here is derived from an EMBL/GenBank/DDBJ whole genome shotgun (WGS) entry which is preliminary data.</text>
</comment>
<dbReference type="InterPro" id="IPR000160">
    <property type="entry name" value="GGDEF_dom"/>
</dbReference>
<dbReference type="InterPro" id="IPR029063">
    <property type="entry name" value="SAM-dependent_MTases_sf"/>
</dbReference>
<dbReference type="PANTHER" id="PTHR45138:SF9">
    <property type="entry name" value="DIGUANYLATE CYCLASE DGCM-RELATED"/>
    <property type="match status" value="1"/>
</dbReference>
<evidence type="ECO:0000313" key="3">
    <source>
        <dbReference type="EMBL" id="KKK57418.1"/>
    </source>
</evidence>
<evidence type="ECO:0000259" key="2">
    <source>
        <dbReference type="PROSITE" id="PS50887"/>
    </source>
</evidence>
<dbReference type="InterPro" id="IPR029787">
    <property type="entry name" value="Nucleotide_cyclase"/>
</dbReference>
<dbReference type="CDD" id="cd01949">
    <property type="entry name" value="GGDEF"/>
    <property type="match status" value="1"/>
</dbReference>
<feature type="non-terminal residue" evidence="3">
    <location>
        <position position="232"/>
    </location>
</feature>
<dbReference type="GO" id="GO:0005886">
    <property type="term" value="C:plasma membrane"/>
    <property type="evidence" value="ECO:0007669"/>
    <property type="project" value="TreeGrafter"/>
</dbReference>
<feature type="transmembrane region" description="Helical" evidence="1">
    <location>
        <begin position="65"/>
        <end position="85"/>
    </location>
</feature>
<dbReference type="NCBIfam" id="TIGR00254">
    <property type="entry name" value="GGDEF"/>
    <property type="match status" value="1"/>
</dbReference>
<dbReference type="AlphaFoldDB" id="A0A0F8WL71"/>
<keyword evidence="1" id="KW-0472">Membrane</keyword>
<dbReference type="SUPFAM" id="SSF55073">
    <property type="entry name" value="Nucleotide cyclase"/>
    <property type="match status" value="1"/>
</dbReference>
<dbReference type="InterPro" id="IPR043128">
    <property type="entry name" value="Rev_trsase/Diguanyl_cyclase"/>
</dbReference>
<sequence>MIPWEHLDSTQVPGDGRQLSLHRRDKEFSIRVGGVELMNSRVYGSEEALAELACAKIRDRADARILIGGLGMGFTVSAALGLLGAKARVVVAELVPAVVDWNRKYQFDPAGRPLKDRRASVKVTDVAQIIRSEREAYDAILLDVDNFKNYNDKLGHPAGDRALKKVAELIKTSTRKSDIAVRYGGEEFCIILPMEDIQAAKQFGERLRKKIETYEFYKREVQPAGKVTVSLG</sequence>
<dbReference type="SUPFAM" id="SSF53335">
    <property type="entry name" value="S-adenosyl-L-methionine-dependent methyltransferases"/>
    <property type="match status" value="1"/>
</dbReference>
<dbReference type="InterPro" id="IPR050469">
    <property type="entry name" value="Diguanylate_Cyclase"/>
</dbReference>
<reference evidence="3" key="1">
    <citation type="journal article" date="2015" name="Nature">
        <title>Complex archaea that bridge the gap between prokaryotes and eukaryotes.</title>
        <authorList>
            <person name="Spang A."/>
            <person name="Saw J.H."/>
            <person name="Jorgensen S.L."/>
            <person name="Zaremba-Niedzwiedzka K."/>
            <person name="Martijn J."/>
            <person name="Lind A.E."/>
            <person name="van Eijk R."/>
            <person name="Schleper C."/>
            <person name="Guy L."/>
            <person name="Ettema T.J."/>
        </authorList>
    </citation>
    <scope>NUCLEOTIDE SEQUENCE</scope>
</reference>
<organism evidence="3">
    <name type="scientific">marine sediment metagenome</name>
    <dbReference type="NCBI Taxonomy" id="412755"/>
    <lineage>
        <taxon>unclassified sequences</taxon>
        <taxon>metagenomes</taxon>
        <taxon>ecological metagenomes</taxon>
    </lineage>
</organism>
<dbReference type="GO" id="GO:0052621">
    <property type="term" value="F:diguanylate cyclase activity"/>
    <property type="evidence" value="ECO:0007669"/>
    <property type="project" value="TreeGrafter"/>
</dbReference>
<dbReference type="SMART" id="SM00267">
    <property type="entry name" value="GGDEF"/>
    <property type="match status" value="1"/>
</dbReference>
<gene>
    <name evidence="3" type="ORF">LCGC14_3054670</name>
</gene>
<dbReference type="EMBL" id="LAZR01064488">
    <property type="protein sequence ID" value="KKK57418.1"/>
    <property type="molecule type" value="Genomic_DNA"/>
</dbReference>